<keyword evidence="3" id="KW-0808">Transferase</keyword>
<dbReference type="EMBL" id="JAGPNK010000003">
    <property type="protein sequence ID" value="KAH7324887.1"/>
    <property type="molecule type" value="Genomic_DNA"/>
</dbReference>
<evidence type="ECO:0000256" key="1">
    <source>
        <dbReference type="ARBA" id="ARBA00022898"/>
    </source>
</evidence>
<proteinExistence type="predicted"/>
<dbReference type="OrthoDB" id="5978656at2759"/>
<dbReference type="InterPro" id="IPR000192">
    <property type="entry name" value="Aminotrans_V_dom"/>
</dbReference>
<dbReference type="InterPro" id="IPR015421">
    <property type="entry name" value="PyrdxlP-dep_Trfase_major"/>
</dbReference>
<dbReference type="Proteomes" id="UP000813444">
    <property type="component" value="Unassembled WGS sequence"/>
</dbReference>
<dbReference type="Gene3D" id="3.40.640.10">
    <property type="entry name" value="Type I PLP-dependent aspartate aminotransferase-like (Major domain)"/>
    <property type="match status" value="1"/>
</dbReference>
<gene>
    <name evidence="3" type="ORF">B0I35DRAFT_349392</name>
</gene>
<reference evidence="3" key="1">
    <citation type="journal article" date="2021" name="Nat. Commun.">
        <title>Genetic determinants of endophytism in the Arabidopsis root mycobiome.</title>
        <authorList>
            <person name="Mesny F."/>
            <person name="Miyauchi S."/>
            <person name="Thiergart T."/>
            <person name="Pickel B."/>
            <person name="Atanasova L."/>
            <person name="Karlsson M."/>
            <person name="Huettel B."/>
            <person name="Barry K.W."/>
            <person name="Haridas S."/>
            <person name="Chen C."/>
            <person name="Bauer D."/>
            <person name="Andreopoulos W."/>
            <person name="Pangilinan J."/>
            <person name="LaButti K."/>
            <person name="Riley R."/>
            <person name="Lipzen A."/>
            <person name="Clum A."/>
            <person name="Drula E."/>
            <person name="Henrissat B."/>
            <person name="Kohler A."/>
            <person name="Grigoriev I.V."/>
            <person name="Martin F.M."/>
            <person name="Hacquard S."/>
        </authorList>
    </citation>
    <scope>NUCLEOTIDE SEQUENCE</scope>
    <source>
        <strain evidence="3">MPI-CAGE-CH-0235</strain>
    </source>
</reference>
<dbReference type="InterPro" id="IPR015424">
    <property type="entry name" value="PyrdxlP-dep_Trfase"/>
</dbReference>
<organism evidence="3 4">
    <name type="scientific">Stachybotrys elegans</name>
    <dbReference type="NCBI Taxonomy" id="80388"/>
    <lineage>
        <taxon>Eukaryota</taxon>
        <taxon>Fungi</taxon>
        <taxon>Dikarya</taxon>
        <taxon>Ascomycota</taxon>
        <taxon>Pezizomycotina</taxon>
        <taxon>Sordariomycetes</taxon>
        <taxon>Hypocreomycetidae</taxon>
        <taxon>Hypocreales</taxon>
        <taxon>Stachybotryaceae</taxon>
        <taxon>Stachybotrys</taxon>
    </lineage>
</organism>
<evidence type="ECO:0000313" key="4">
    <source>
        <dbReference type="Proteomes" id="UP000813444"/>
    </source>
</evidence>
<evidence type="ECO:0000259" key="2">
    <source>
        <dbReference type="Pfam" id="PF00266"/>
    </source>
</evidence>
<evidence type="ECO:0000313" key="3">
    <source>
        <dbReference type="EMBL" id="KAH7324887.1"/>
    </source>
</evidence>
<name>A0A8K0WU70_9HYPO</name>
<keyword evidence="1" id="KW-0663">Pyridoxal phosphate</keyword>
<accession>A0A8K0WU70</accession>
<comment type="caution">
    <text evidence="3">The sequence shown here is derived from an EMBL/GenBank/DDBJ whole genome shotgun (WGS) entry which is preliminary data.</text>
</comment>
<keyword evidence="4" id="KW-1185">Reference proteome</keyword>
<dbReference type="PANTHER" id="PTHR43092:SF2">
    <property type="entry name" value="HERCYNYLCYSTEINE SULFOXIDE LYASE"/>
    <property type="match status" value="1"/>
</dbReference>
<dbReference type="SUPFAM" id="SSF53383">
    <property type="entry name" value="PLP-dependent transferases"/>
    <property type="match status" value="1"/>
</dbReference>
<dbReference type="PANTHER" id="PTHR43092">
    <property type="entry name" value="L-CYSTEINE DESULFHYDRASE"/>
    <property type="match status" value="1"/>
</dbReference>
<protein>
    <submittedName>
        <fullName evidence="3">Pyridoxal phosphate-dependent transferase</fullName>
    </submittedName>
</protein>
<dbReference type="Pfam" id="PF00266">
    <property type="entry name" value="Aminotran_5"/>
    <property type="match status" value="1"/>
</dbReference>
<dbReference type="AlphaFoldDB" id="A0A8K0WU70"/>
<dbReference type="GO" id="GO:0016740">
    <property type="term" value="F:transferase activity"/>
    <property type="evidence" value="ECO:0007669"/>
    <property type="project" value="UniProtKB-KW"/>
</dbReference>
<feature type="domain" description="Aminotransferase class V" evidence="2">
    <location>
        <begin position="75"/>
        <end position="258"/>
    </location>
</feature>
<sequence length="458" mass="51618">MGEYVPNELPVRAKSNKPLPLGGALKAEFPFDPEWRNLNHGSFGTFPTFVQEKLREYQTRCEARPDKFIRYEYPALLDASRAAAAEILHAPVETVVFHGNATEGVNTVLRNLVWAEDGKDVIITFTTAYEACAKAADFLEEYYEGKVQHREIQLVYPIEDDAVVAKFRDTVKALETEGKRARICLFDVVSSRPGIVFPHREMIKACKELGVLSLVDGAHSIGLVPLNLPEDDPDFFTSNCHKWLHTPRGCSVFYVPLRNQHLIRTALGTSHGYMPKAKVRGSPLPPSSSKTPFEMLFQFVGTRDNTPYLCVKDAVQWRREVLGGEDRIRSYIWDLNKKGSRLVAEELGTHVLSNSTGTALNCGMANIALPIWVGDKGAGARESDVVLPKDKASAIFNWMLETFIAEYKTFVVLYADQGRFWTRLSSQVYLDLEDYRFAAKALGEMVERLRKEEYKGKV</sequence>